<protein>
    <submittedName>
        <fullName evidence="4">Ribonuclease R</fullName>
        <ecNumber evidence="4">3.1.13.1</ecNumber>
    </submittedName>
</protein>
<dbReference type="PROSITE" id="PS50126">
    <property type="entry name" value="S1"/>
    <property type="match status" value="1"/>
</dbReference>
<dbReference type="PANTHER" id="PTHR23355:SF9">
    <property type="entry name" value="DIS3-LIKE EXONUCLEASE 2"/>
    <property type="match status" value="1"/>
</dbReference>
<dbReference type="Pfam" id="PF00575">
    <property type="entry name" value="S1"/>
    <property type="match status" value="1"/>
</dbReference>
<feature type="domain" description="S1 motif" evidence="3">
    <location>
        <begin position="229"/>
        <end position="307"/>
    </location>
</feature>
<dbReference type="InterPro" id="IPR003029">
    <property type="entry name" value="S1_domain"/>
</dbReference>
<evidence type="ECO:0000256" key="2">
    <source>
        <dbReference type="ARBA" id="ARBA00022801"/>
    </source>
</evidence>
<dbReference type="InterPro" id="IPR012340">
    <property type="entry name" value="NA-bd_OB-fold"/>
</dbReference>
<dbReference type="EC" id="3.1.13.1" evidence="4"/>
<keyword evidence="2 4" id="KW-0378">Hydrolase</keyword>
<dbReference type="SUPFAM" id="SSF50249">
    <property type="entry name" value="Nucleic acid-binding proteins"/>
    <property type="match status" value="2"/>
</dbReference>
<evidence type="ECO:0000256" key="1">
    <source>
        <dbReference type="ARBA" id="ARBA00022722"/>
    </source>
</evidence>
<proteinExistence type="predicted"/>
<dbReference type="GO" id="GO:0003723">
    <property type="term" value="F:RNA binding"/>
    <property type="evidence" value="ECO:0007669"/>
    <property type="project" value="InterPro"/>
</dbReference>
<reference evidence="4" key="1">
    <citation type="submission" date="2019-08" db="EMBL/GenBank/DDBJ databases">
        <authorList>
            <person name="Kucharzyk K."/>
            <person name="Murdoch R.W."/>
            <person name="Higgins S."/>
            <person name="Loffler F."/>
        </authorList>
    </citation>
    <scope>NUCLEOTIDE SEQUENCE</scope>
</reference>
<dbReference type="InterPro" id="IPR001900">
    <property type="entry name" value="RNase_II/R"/>
</dbReference>
<comment type="caution">
    <text evidence="4">The sequence shown here is derived from an EMBL/GenBank/DDBJ whole genome shotgun (WGS) entry which is preliminary data.</text>
</comment>
<dbReference type="InterPro" id="IPR050180">
    <property type="entry name" value="RNR_Ribonuclease"/>
</dbReference>
<dbReference type="InterPro" id="IPR022966">
    <property type="entry name" value="RNase_II/R_CS"/>
</dbReference>
<keyword evidence="1" id="KW-0540">Nuclease</keyword>
<dbReference type="Pfam" id="PF00773">
    <property type="entry name" value="RNB"/>
    <property type="match status" value="1"/>
</dbReference>
<evidence type="ECO:0000313" key="4">
    <source>
        <dbReference type="EMBL" id="MPM99542.1"/>
    </source>
</evidence>
<sequence length="311" mass="34073">MAQLAKLLQKQRQARGSLALVSTESKIKVDESGVAFEVLPRVQGEAERLIEELMLTANEAAATLALAQQLPFVYRVHETPAPEKLAALKELLDAVGLPSGKVLPGVRPAALSDILQRAQQTPYAVLINSAMLRAMQKARYNEKNLGHYGLALANYTHFTSPIRRYPDLAIHRILSAYVKGDPAEKLHKRFDSFVASASKQSSTAELNAMGVERACEDCYKAEYMSRHIGERYNGTVTSAAAHGIYVQLENTIEGLVRTESLGEGMLYDGRMQYATSDGKRRVRVGDRIAVIVAAADVSTGRIDFALSDLIK</sequence>
<dbReference type="GO" id="GO:0005829">
    <property type="term" value="C:cytosol"/>
    <property type="evidence" value="ECO:0007669"/>
    <property type="project" value="TreeGrafter"/>
</dbReference>
<gene>
    <name evidence="4" type="primary">rnr_44</name>
    <name evidence="4" type="ORF">SDC9_146734</name>
</gene>
<dbReference type="EMBL" id="VSSQ01045627">
    <property type="protein sequence ID" value="MPM99542.1"/>
    <property type="molecule type" value="Genomic_DNA"/>
</dbReference>
<accession>A0A645EG01</accession>
<organism evidence="4">
    <name type="scientific">bioreactor metagenome</name>
    <dbReference type="NCBI Taxonomy" id="1076179"/>
    <lineage>
        <taxon>unclassified sequences</taxon>
        <taxon>metagenomes</taxon>
        <taxon>ecological metagenomes</taxon>
    </lineage>
</organism>
<dbReference type="AlphaFoldDB" id="A0A645EG01"/>
<dbReference type="GO" id="GO:0006402">
    <property type="term" value="P:mRNA catabolic process"/>
    <property type="evidence" value="ECO:0007669"/>
    <property type="project" value="TreeGrafter"/>
</dbReference>
<name>A0A645EG01_9ZZZZ</name>
<dbReference type="SMART" id="SM00955">
    <property type="entry name" value="RNB"/>
    <property type="match status" value="1"/>
</dbReference>
<dbReference type="PROSITE" id="PS01175">
    <property type="entry name" value="RIBONUCLEASE_II"/>
    <property type="match status" value="1"/>
</dbReference>
<dbReference type="Gene3D" id="2.40.50.140">
    <property type="entry name" value="Nucleic acid-binding proteins"/>
    <property type="match status" value="1"/>
</dbReference>
<dbReference type="PANTHER" id="PTHR23355">
    <property type="entry name" value="RIBONUCLEASE"/>
    <property type="match status" value="1"/>
</dbReference>
<dbReference type="SMART" id="SM00316">
    <property type="entry name" value="S1"/>
    <property type="match status" value="1"/>
</dbReference>
<dbReference type="GO" id="GO:0008859">
    <property type="term" value="F:exoribonuclease II activity"/>
    <property type="evidence" value="ECO:0007669"/>
    <property type="project" value="UniProtKB-EC"/>
</dbReference>
<evidence type="ECO:0000259" key="3">
    <source>
        <dbReference type="PROSITE" id="PS50126"/>
    </source>
</evidence>